<feature type="region of interest" description="Disordered" evidence="1">
    <location>
        <begin position="1"/>
        <end position="31"/>
    </location>
</feature>
<dbReference type="AlphaFoldDB" id="A0AAN7XD29"/>
<sequence length="103" mass="11532">MMRSPENGQSREGAAFLDKDSSNLPHPVRTPGMEATLSLITRITNQPPPSSSWCFSHCVTTTPLNKHRHHPVFPRSAFPSVSGKKWIVSAAVFRQWKDGHQIK</sequence>
<evidence type="ECO:0000313" key="3">
    <source>
        <dbReference type="Proteomes" id="UP001346869"/>
    </source>
</evidence>
<proteinExistence type="predicted"/>
<comment type="caution">
    <text evidence="2">The sequence shown here is derived from an EMBL/GenBank/DDBJ whole genome shotgun (WGS) entry which is preliminary data.</text>
</comment>
<reference evidence="2 3" key="2">
    <citation type="journal article" date="2023" name="Mol. Biol. Evol.">
        <title>Genomics of Secondarily Temperate Adaptation in the Only Non-Antarctic Icefish.</title>
        <authorList>
            <person name="Rivera-Colon A.G."/>
            <person name="Rayamajhi N."/>
            <person name="Minhas B.F."/>
            <person name="Madrigal G."/>
            <person name="Bilyk K.T."/>
            <person name="Yoon V."/>
            <person name="Hune M."/>
            <person name="Gregory S."/>
            <person name="Cheng C.H.C."/>
            <person name="Catchen J.M."/>
        </authorList>
    </citation>
    <scope>NUCLEOTIDE SEQUENCE [LARGE SCALE GENOMIC DNA]</scope>
    <source>
        <strain evidence="2">JMC-PN-2008</strain>
    </source>
</reference>
<name>A0AAN7XD29_ELEMC</name>
<protein>
    <submittedName>
        <fullName evidence="2">Uncharacterized protein</fullName>
    </submittedName>
</protein>
<reference evidence="2 3" key="1">
    <citation type="journal article" date="2023" name="Genes (Basel)">
        <title>Chromosome-Level Genome Assembly and Circadian Gene Repertoire of the Patagonia Blennie Eleginops maclovinus-The Closest Ancestral Proxy of Antarctic Cryonotothenioids.</title>
        <authorList>
            <person name="Cheng C.C."/>
            <person name="Rivera-Colon A.G."/>
            <person name="Minhas B.F."/>
            <person name="Wilson L."/>
            <person name="Rayamajhi N."/>
            <person name="Vargas-Chacoff L."/>
            <person name="Catchen J.M."/>
        </authorList>
    </citation>
    <scope>NUCLEOTIDE SEQUENCE [LARGE SCALE GENOMIC DNA]</scope>
    <source>
        <strain evidence="2">JMC-PN-2008</strain>
    </source>
</reference>
<evidence type="ECO:0000256" key="1">
    <source>
        <dbReference type="SAM" id="MobiDB-lite"/>
    </source>
</evidence>
<evidence type="ECO:0000313" key="2">
    <source>
        <dbReference type="EMBL" id="KAK5861018.1"/>
    </source>
</evidence>
<organism evidence="2 3">
    <name type="scientific">Eleginops maclovinus</name>
    <name type="common">Patagonian blennie</name>
    <name type="synonym">Eleginus maclovinus</name>
    <dbReference type="NCBI Taxonomy" id="56733"/>
    <lineage>
        <taxon>Eukaryota</taxon>
        <taxon>Metazoa</taxon>
        <taxon>Chordata</taxon>
        <taxon>Craniata</taxon>
        <taxon>Vertebrata</taxon>
        <taxon>Euteleostomi</taxon>
        <taxon>Actinopterygii</taxon>
        <taxon>Neopterygii</taxon>
        <taxon>Teleostei</taxon>
        <taxon>Neoteleostei</taxon>
        <taxon>Acanthomorphata</taxon>
        <taxon>Eupercaria</taxon>
        <taxon>Perciformes</taxon>
        <taxon>Notothenioidei</taxon>
        <taxon>Eleginopidae</taxon>
        <taxon>Eleginops</taxon>
    </lineage>
</organism>
<accession>A0AAN7XD29</accession>
<dbReference type="EMBL" id="JAUZQC010000013">
    <property type="protein sequence ID" value="KAK5861018.1"/>
    <property type="molecule type" value="Genomic_DNA"/>
</dbReference>
<feature type="compositionally biased region" description="Polar residues" evidence="1">
    <location>
        <begin position="1"/>
        <end position="10"/>
    </location>
</feature>
<keyword evidence="3" id="KW-1185">Reference proteome</keyword>
<gene>
    <name evidence="2" type="ORF">PBY51_022448</name>
</gene>
<dbReference type="Proteomes" id="UP001346869">
    <property type="component" value="Unassembled WGS sequence"/>
</dbReference>